<proteinExistence type="predicted"/>
<dbReference type="EMBL" id="CP028130">
    <property type="protein sequence ID" value="AZZ56778.1"/>
    <property type="molecule type" value="Genomic_DNA"/>
</dbReference>
<protein>
    <submittedName>
        <fullName evidence="1">Uncharacterized protein</fullName>
    </submittedName>
</protein>
<sequence length="123" mass="13331">MTDTARATGLPTFTATRPLRTGHPIASRRVPDSVSVESQPVIGCRINVSGHSFVVELDMAGIFLRQVRRSLREGDGGLVLLRHIDGIEMIPFSRSTPFEVVDLVCPEGVQPAEARAALGLRAR</sequence>
<gene>
    <name evidence="1" type="ORF">C7V51_13520</name>
</gene>
<organism evidence="1 2">
    <name type="scientific">Rathayibacter iranicus</name>
    <dbReference type="NCBI Taxonomy" id="59737"/>
    <lineage>
        <taxon>Bacteria</taxon>
        <taxon>Bacillati</taxon>
        <taxon>Actinomycetota</taxon>
        <taxon>Actinomycetes</taxon>
        <taxon>Micrococcales</taxon>
        <taxon>Microbacteriaceae</taxon>
        <taxon>Rathayibacter</taxon>
    </lineage>
</organism>
<reference evidence="1 2" key="1">
    <citation type="submission" date="2018-03" db="EMBL/GenBank/DDBJ databases">
        <title>Bacteriophage NCPPB3778 and a type I-E CRISPR drive the evolution of the US Biological Select Agent, Rathayibacter toxicus.</title>
        <authorList>
            <person name="Davis E.W.II."/>
            <person name="Tabima J.F."/>
            <person name="Weisberg A.J."/>
            <person name="Dantas Lopes L."/>
            <person name="Wiseman M.S."/>
            <person name="Wiseman M.S."/>
            <person name="Pupko T."/>
            <person name="Belcher M.S."/>
            <person name="Sechler A.J."/>
            <person name="Tancos M.A."/>
            <person name="Schroeder B.K."/>
            <person name="Murray T.D."/>
            <person name="Luster D.G."/>
            <person name="Schneider W.L."/>
            <person name="Rogers E."/>
            <person name="Andreote F.D."/>
            <person name="Grunwald N.J."/>
            <person name="Putnam M.L."/>
            <person name="Chang J.H."/>
        </authorList>
    </citation>
    <scope>NUCLEOTIDE SEQUENCE [LARGE SCALE GENOMIC DNA]</scope>
    <source>
        <strain evidence="1 2">NCCPB 2253</strain>
    </source>
</reference>
<name>A0AAD1AEK4_9MICO</name>
<dbReference type="Proteomes" id="UP000283946">
    <property type="component" value="Chromosome"/>
</dbReference>
<accession>A0AAD1AEK4</accession>
<dbReference type="KEGG" id="ria:C7V51_13520"/>
<dbReference type="RefSeq" id="WP_104265992.1">
    <property type="nucleotide sequence ID" value="NZ_CP028130.1"/>
</dbReference>
<dbReference type="AlphaFoldDB" id="A0AAD1AEK4"/>
<evidence type="ECO:0000313" key="1">
    <source>
        <dbReference type="EMBL" id="AZZ56778.1"/>
    </source>
</evidence>
<evidence type="ECO:0000313" key="2">
    <source>
        <dbReference type="Proteomes" id="UP000283946"/>
    </source>
</evidence>